<dbReference type="OrthoDB" id="4838853at2759"/>
<organism evidence="2">
    <name type="scientific">Petromyces alliaceus</name>
    <name type="common">Aspergillus alliaceus</name>
    <dbReference type="NCBI Taxonomy" id="209559"/>
    <lineage>
        <taxon>Eukaryota</taxon>
        <taxon>Fungi</taxon>
        <taxon>Dikarya</taxon>
        <taxon>Ascomycota</taxon>
        <taxon>Pezizomycotina</taxon>
        <taxon>Eurotiomycetes</taxon>
        <taxon>Eurotiomycetidae</taxon>
        <taxon>Eurotiales</taxon>
        <taxon>Aspergillaceae</taxon>
        <taxon>Aspergillus</taxon>
        <taxon>Aspergillus subgen. Circumdati</taxon>
    </lineage>
</organism>
<dbReference type="Proteomes" id="UP000326877">
    <property type="component" value="Unassembled WGS sequence"/>
</dbReference>
<protein>
    <submittedName>
        <fullName evidence="2">Uncharacterized protein</fullName>
    </submittedName>
</protein>
<feature type="transmembrane region" description="Helical" evidence="1">
    <location>
        <begin position="57"/>
        <end position="81"/>
    </location>
</feature>
<feature type="transmembrane region" description="Helical" evidence="1">
    <location>
        <begin position="215"/>
        <end position="235"/>
    </location>
</feature>
<keyword evidence="1" id="KW-0812">Transmembrane</keyword>
<evidence type="ECO:0000256" key="1">
    <source>
        <dbReference type="SAM" id="Phobius"/>
    </source>
</evidence>
<keyword evidence="1" id="KW-1133">Transmembrane helix</keyword>
<dbReference type="AlphaFoldDB" id="A0A5N7C2U7"/>
<reference evidence="2" key="1">
    <citation type="submission" date="2019-04" db="EMBL/GenBank/DDBJ databases">
        <title>Friends and foes A comparative genomics studyof 23 Aspergillus species from section Flavi.</title>
        <authorList>
            <consortium name="DOE Joint Genome Institute"/>
            <person name="Kjaerbolling I."/>
            <person name="Vesth T."/>
            <person name="Frisvad J.C."/>
            <person name="Nybo J.L."/>
            <person name="Theobald S."/>
            <person name="Kildgaard S."/>
            <person name="Isbrandt T."/>
            <person name="Kuo A."/>
            <person name="Sato A."/>
            <person name="Lyhne E.K."/>
            <person name="Kogle M.E."/>
            <person name="Wiebenga A."/>
            <person name="Kun R.S."/>
            <person name="Lubbers R.J."/>
            <person name="Makela M.R."/>
            <person name="Barry K."/>
            <person name="Chovatia M."/>
            <person name="Clum A."/>
            <person name="Daum C."/>
            <person name="Haridas S."/>
            <person name="He G."/>
            <person name="LaButti K."/>
            <person name="Lipzen A."/>
            <person name="Mondo S."/>
            <person name="Riley R."/>
            <person name="Salamov A."/>
            <person name="Simmons B.A."/>
            <person name="Magnuson J.K."/>
            <person name="Henrissat B."/>
            <person name="Mortensen U.H."/>
            <person name="Larsen T.O."/>
            <person name="Devries R.P."/>
            <person name="Grigoriev I.V."/>
            <person name="Machida M."/>
            <person name="Baker S.E."/>
            <person name="Andersen M.R."/>
        </authorList>
    </citation>
    <scope>NUCLEOTIDE SEQUENCE [LARGE SCALE GENOMIC DNA]</scope>
    <source>
        <strain evidence="2">IBT 14317</strain>
    </source>
</reference>
<name>A0A5N7C2U7_PETAA</name>
<dbReference type="PANTHER" id="PTHR42024">
    <property type="entry name" value="AMINO ACID PERMEASE_ SLC12A DOMAIN-CONTAINING PROTEIN"/>
    <property type="match status" value="1"/>
</dbReference>
<keyword evidence="1" id="KW-0472">Membrane</keyword>
<dbReference type="PANTHER" id="PTHR42024:SF1">
    <property type="entry name" value="AMINO ACID PERMEASE_ SLC12A DOMAIN-CONTAINING PROTEIN"/>
    <property type="match status" value="1"/>
</dbReference>
<feature type="transmembrane region" description="Helical" evidence="1">
    <location>
        <begin position="102"/>
        <end position="121"/>
    </location>
</feature>
<feature type="transmembrane region" description="Helical" evidence="1">
    <location>
        <begin position="133"/>
        <end position="153"/>
    </location>
</feature>
<dbReference type="EMBL" id="ML735282">
    <property type="protein sequence ID" value="KAE8388173.1"/>
    <property type="molecule type" value="Genomic_DNA"/>
</dbReference>
<evidence type="ECO:0000313" key="2">
    <source>
        <dbReference type="EMBL" id="KAE8388173.1"/>
    </source>
</evidence>
<feature type="transmembrane region" description="Helical" evidence="1">
    <location>
        <begin position="22"/>
        <end position="45"/>
    </location>
</feature>
<proteinExistence type="predicted"/>
<gene>
    <name evidence="2" type="ORF">BDV23DRAFT_174115</name>
</gene>
<accession>A0A5N7C2U7</accession>
<sequence>MSDSQQFTEPLPLNYSLAERKLCILTFWLLVLFDSVVLPIGLYYLLTRLTTWSKTTIFSVLTLTLFGTFVTESLQRSWYLWRKGSTCRLSNAGRYDFDFAQWNILVAWVIIIAELGIGTIPEPPIMRMLAMPVPSIFFIFALEMLVFEVLYVLKKPAPFRISSIPKGDPMRPAIYPLLEDIVAVDGKGGTEFRTRLDQRYKTSPPFREMLHRVTMLWAVPQVVVAGGTLAGIVIADSELAYTLGWSVPAIWAGIWVLLTVICVRLDLRRERHYWRRVRFTQQLQEEETLVVIDGEAVDTAEDEDAK</sequence>
<feature type="transmembrane region" description="Helical" evidence="1">
    <location>
        <begin position="247"/>
        <end position="267"/>
    </location>
</feature>